<organism evidence="2">
    <name type="scientific">Intestinibacter bartlettii</name>
    <dbReference type="NCBI Taxonomy" id="261299"/>
    <lineage>
        <taxon>Bacteria</taxon>
        <taxon>Bacillati</taxon>
        <taxon>Bacillota</taxon>
        <taxon>Clostridia</taxon>
        <taxon>Peptostreptococcales</taxon>
        <taxon>Peptostreptococcaceae</taxon>
        <taxon>Intestinibacter</taxon>
    </lineage>
</organism>
<proteinExistence type="predicted"/>
<name>A0A6N3ENX7_9FIRM</name>
<evidence type="ECO:0000313" key="2">
    <source>
        <dbReference type="EMBL" id="VYU42870.1"/>
    </source>
</evidence>
<evidence type="ECO:0000256" key="1">
    <source>
        <dbReference type="SAM" id="Phobius"/>
    </source>
</evidence>
<dbReference type="AlphaFoldDB" id="A0A6N3ENX7"/>
<gene>
    <name evidence="2" type="ORF">IBLFYP30_02646</name>
</gene>
<protein>
    <submittedName>
        <fullName evidence="2">Uncharacterized protein</fullName>
    </submittedName>
</protein>
<reference evidence="2" key="1">
    <citation type="submission" date="2019-11" db="EMBL/GenBank/DDBJ databases">
        <authorList>
            <person name="Feng L."/>
        </authorList>
    </citation>
    <scope>NUCLEOTIDE SEQUENCE</scope>
    <source>
        <strain evidence="2">IbartlettiiLFYP30</strain>
    </source>
</reference>
<keyword evidence="1" id="KW-0472">Membrane</keyword>
<feature type="transmembrane region" description="Helical" evidence="1">
    <location>
        <begin position="30"/>
        <end position="49"/>
    </location>
</feature>
<sequence>MKDVYMSKLDERINNRKNKKINKYKKLRNFKILSVIFMINITIGCIFFTDYNMNKMLNRESTINKGIEFIQKNINCIEKVLRNIDLNIKI</sequence>
<keyword evidence="1" id="KW-1133">Transmembrane helix</keyword>
<accession>A0A6N3ENX7</accession>
<keyword evidence="1" id="KW-0812">Transmembrane</keyword>
<dbReference type="EMBL" id="CACRUE010000039">
    <property type="protein sequence ID" value="VYU42870.1"/>
    <property type="molecule type" value="Genomic_DNA"/>
</dbReference>